<dbReference type="VEuPathDB" id="FungiDB:RhiirA1_448710"/>
<proteinExistence type="predicted"/>
<dbReference type="VEuPathDB" id="FungiDB:FUN_013190"/>
<name>A0A2I1FSW4_9GLOM</name>
<dbReference type="VEuPathDB" id="FungiDB:RhiirFUN_020293"/>
<comment type="caution">
    <text evidence="1">The sequence shown here is derived from an EMBL/GenBank/DDBJ whole genome shotgun (WGS) entry which is preliminary data.</text>
</comment>
<reference evidence="1 2" key="1">
    <citation type="submission" date="2015-10" db="EMBL/GenBank/DDBJ databases">
        <title>Genome analyses suggest a sexual origin of heterokaryosis in a supposedly ancient asexual fungus.</title>
        <authorList>
            <person name="Ropars J."/>
            <person name="Sedzielewska K."/>
            <person name="Noel J."/>
            <person name="Charron P."/>
            <person name="Farinelli L."/>
            <person name="Marton T."/>
            <person name="Kruger M."/>
            <person name="Pelin A."/>
            <person name="Brachmann A."/>
            <person name="Corradi N."/>
        </authorList>
    </citation>
    <scope>NUCLEOTIDE SEQUENCE [LARGE SCALE GENOMIC DNA]</scope>
    <source>
        <strain evidence="1 2">A4</strain>
    </source>
</reference>
<keyword evidence="2" id="KW-1185">Reference proteome</keyword>
<dbReference type="Proteomes" id="UP000234323">
    <property type="component" value="Unassembled WGS sequence"/>
</dbReference>
<evidence type="ECO:0000313" key="2">
    <source>
        <dbReference type="Proteomes" id="UP000234323"/>
    </source>
</evidence>
<dbReference type="OrthoDB" id="2324008at2759"/>
<sequence length="186" mass="21602">MVEPLPTIFLDENGSSKNILVLDHKYNKFLSIKISTAREIYDRNYIDILNSYMIFSIDCCSGFNLAKSNKNYKQFSYSPKDIPLLWENSPKDVKDEYEKIYIGFRKFKPKVKKFVMCDPSEKNEKNFSKTAETKNSGGQLNIDTTIPSDLMESIFNYVEENGIIPNSDPCHSEYYSLYNNSSKKMQ</sequence>
<dbReference type="AlphaFoldDB" id="A0A2I1FSW4"/>
<accession>A0A2I1FSW4</accession>
<gene>
    <name evidence="1" type="ORF">RhiirA4_450313</name>
</gene>
<dbReference type="EMBL" id="LLXI01000003">
    <property type="protein sequence ID" value="PKY37457.1"/>
    <property type="molecule type" value="Genomic_DNA"/>
</dbReference>
<protein>
    <submittedName>
        <fullName evidence="1">Uncharacterized protein</fullName>
    </submittedName>
</protein>
<evidence type="ECO:0000313" key="1">
    <source>
        <dbReference type="EMBL" id="PKY37457.1"/>
    </source>
</evidence>
<organism evidence="1 2">
    <name type="scientific">Rhizophagus irregularis</name>
    <dbReference type="NCBI Taxonomy" id="588596"/>
    <lineage>
        <taxon>Eukaryota</taxon>
        <taxon>Fungi</taxon>
        <taxon>Fungi incertae sedis</taxon>
        <taxon>Mucoromycota</taxon>
        <taxon>Glomeromycotina</taxon>
        <taxon>Glomeromycetes</taxon>
        <taxon>Glomerales</taxon>
        <taxon>Glomeraceae</taxon>
        <taxon>Rhizophagus</taxon>
    </lineage>
</organism>